<sequence>MHISVSVVEVNDEDDSWSVVGGAAAEKGHGSNQNDPFWRVFSVVSIRPPCPYPPSLVRIGFMVGDRSTIVGAQSTPPDDLVPSSMAKDAPTWWCLVLSVRSTDLSAAALRIQQHQ</sequence>
<reference evidence="2" key="5">
    <citation type="submission" date="2018-04" db="UniProtKB">
        <authorList>
            <consortium name="EnsemblFungi"/>
        </authorList>
    </citation>
    <scope>IDENTIFICATION</scope>
    <source>
        <strain evidence="2">R3-111a-1</strain>
    </source>
</reference>
<evidence type="ECO:0000313" key="1">
    <source>
        <dbReference type="EMBL" id="EJT81809.1"/>
    </source>
</evidence>
<dbReference type="Proteomes" id="UP000006039">
    <property type="component" value="Unassembled WGS sequence"/>
</dbReference>
<reference evidence="2" key="4">
    <citation type="journal article" date="2015" name="G3 (Bethesda)">
        <title>Genome sequences of three phytopathogenic species of the Magnaporthaceae family of fungi.</title>
        <authorList>
            <person name="Okagaki L.H."/>
            <person name="Nunes C.C."/>
            <person name="Sailsbery J."/>
            <person name="Clay B."/>
            <person name="Brown D."/>
            <person name="John T."/>
            <person name="Oh Y."/>
            <person name="Young N."/>
            <person name="Fitzgerald M."/>
            <person name="Haas B.J."/>
            <person name="Zeng Q."/>
            <person name="Young S."/>
            <person name="Adiconis X."/>
            <person name="Fan L."/>
            <person name="Levin J.Z."/>
            <person name="Mitchell T.K."/>
            <person name="Okubara P.A."/>
            <person name="Farman M.L."/>
            <person name="Kohn L.M."/>
            <person name="Birren B."/>
            <person name="Ma L.-J."/>
            <person name="Dean R.A."/>
        </authorList>
    </citation>
    <scope>NUCLEOTIDE SEQUENCE</scope>
    <source>
        <strain evidence="2">R3-111a-1</strain>
    </source>
</reference>
<accession>J3NKJ2</accession>
<reference evidence="3" key="1">
    <citation type="submission" date="2010-07" db="EMBL/GenBank/DDBJ databases">
        <title>The genome sequence of Gaeumannomyces graminis var. tritici strain R3-111a-1.</title>
        <authorList>
            <consortium name="The Broad Institute Genome Sequencing Platform"/>
            <person name="Ma L.-J."/>
            <person name="Dead R."/>
            <person name="Young S."/>
            <person name="Zeng Q."/>
            <person name="Koehrsen M."/>
            <person name="Alvarado L."/>
            <person name="Berlin A."/>
            <person name="Chapman S.B."/>
            <person name="Chen Z."/>
            <person name="Freedman E."/>
            <person name="Gellesch M."/>
            <person name="Goldberg J."/>
            <person name="Griggs A."/>
            <person name="Gujja S."/>
            <person name="Heilman E.R."/>
            <person name="Heiman D."/>
            <person name="Hepburn T."/>
            <person name="Howarth C."/>
            <person name="Jen D."/>
            <person name="Larson L."/>
            <person name="Mehta T."/>
            <person name="Neiman D."/>
            <person name="Pearson M."/>
            <person name="Roberts A."/>
            <person name="Saif S."/>
            <person name="Shea T."/>
            <person name="Shenoy N."/>
            <person name="Sisk P."/>
            <person name="Stolte C."/>
            <person name="Sykes S."/>
            <person name="Walk T."/>
            <person name="White J."/>
            <person name="Yandava C."/>
            <person name="Haas B."/>
            <person name="Nusbaum C."/>
            <person name="Birren B."/>
        </authorList>
    </citation>
    <scope>NUCLEOTIDE SEQUENCE [LARGE SCALE GENOMIC DNA]</scope>
    <source>
        <strain evidence="3">R3-111a-1</strain>
    </source>
</reference>
<dbReference type="AlphaFoldDB" id="J3NKJ2"/>
<evidence type="ECO:0000313" key="3">
    <source>
        <dbReference type="Proteomes" id="UP000006039"/>
    </source>
</evidence>
<dbReference type="HOGENOM" id="CLU_2109192_0_0_1"/>
<protein>
    <submittedName>
        <fullName evidence="1 2">Uncharacterized protein</fullName>
    </submittedName>
</protein>
<proteinExistence type="predicted"/>
<reference evidence="1" key="3">
    <citation type="submission" date="2010-09" db="EMBL/GenBank/DDBJ databases">
        <title>Annotation of Gaeumannomyces graminis var. tritici R3-111a-1.</title>
        <authorList>
            <consortium name="The Broad Institute Genome Sequencing Platform"/>
            <person name="Ma L.-J."/>
            <person name="Dead R."/>
            <person name="Young S.K."/>
            <person name="Zeng Q."/>
            <person name="Gargeya S."/>
            <person name="Fitzgerald M."/>
            <person name="Haas B."/>
            <person name="Abouelleil A."/>
            <person name="Alvarado L."/>
            <person name="Arachchi H.M."/>
            <person name="Berlin A."/>
            <person name="Brown A."/>
            <person name="Chapman S.B."/>
            <person name="Chen Z."/>
            <person name="Dunbar C."/>
            <person name="Freedman E."/>
            <person name="Gearin G."/>
            <person name="Gellesch M."/>
            <person name="Goldberg J."/>
            <person name="Griggs A."/>
            <person name="Gujja S."/>
            <person name="Heiman D."/>
            <person name="Howarth C."/>
            <person name="Larson L."/>
            <person name="Lui A."/>
            <person name="MacDonald P.J.P."/>
            <person name="Mehta T."/>
            <person name="Montmayeur A."/>
            <person name="Murphy C."/>
            <person name="Neiman D."/>
            <person name="Pearson M."/>
            <person name="Priest M."/>
            <person name="Roberts A."/>
            <person name="Saif S."/>
            <person name="Shea T."/>
            <person name="Shenoy N."/>
            <person name="Sisk P."/>
            <person name="Stolte C."/>
            <person name="Sykes S."/>
            <person name="Yandava C."/>
            <person name="Wortman J."/>
            <person name="Nusbaum C."/>
            <person name="Birren B."/>
        </authorList>
    </citation>
    <scope>NUCLEOTIDE SEQUENCE</scope>
    <source>
        <strain evidence="1">R3-111a-1</strain>
    </source>
</reference>
<gene>
    <name evidence="2" type="primary">20342241</name>
    <name evidence="1" type="ORF">GGTG_01783</name>
</gene>
<dbReference type="RefSeq" id="XP_009217818.1">
    <property type="nucleotide sequence ID" value="XM_009219554.1"/>
</dbReference>
<reference evidence="1" key="2">
    <citation type="submission" date="2010-07" db="EMBL/GenBank/DDBJ databases">
        <authorList>
            <consortium name="The Broad Institute Genome Sequencing Platform"/>
            <consortium name="Broad Institute Genome Sequencing Center for Infectious Disease"/>
            <person name="Ma L.-J."/>
            <person name="Dead R."/>
            <person name="Young S."/>
            <person name="Zeng Q."/>
            <person name="Koehrsen M."/>
            <person name="Alvarado L."/>
            <person name="Berlin A."/>
            <person name="Chapman S.B."/>
            <person name="Chen Z."/>
            <person name="Freedman E."/>
            <person name="Gellesch M."/>
            <person name="Goldberg J."/>
            <person name="Griggs A."/>
            <person name="Gujja S."/>
            <person name="Heilman E.R."/>
            <person name="Heiman D."/>
            <person name="Hepburn T."/>
            <person name="Howarth C."/>
            <person name="Jen D."/>
            <person name="Larson L."/>
            <person name="Mehta T."/>
            <person name="Neiman D."/>
            <person name="Pearson M."/>
            <person name="Roberts A."/>
            <person name="Saif S."/>
            <person name="Shea T."/>
            <person name="Shenoy N."/>
            <person name="Sisk P."/>
            <person name="Stolte C."/>
            <person name="Sykes S."/>
            <person name="Walk T."/>
            <person name="White J."/>
            <person name="Yandava C."/>
            <person name="Haas B."/>
            <person name="Nusbaum C."/>
            <person name="Birren B."/>
        </authorList>
    </citation>
    <scope>NUCLEOTIDE SEQUENCE</scope>
    <source>
        <strain evidence="1">R3-111a-1</strain>
    </source>
</reference>
<organism evidence="1">
    <name type="scientific">Gaeumannomyces tritici (strain R3-111a-1)</name>
    <name type="common">Wheat and barley take-all root rot fungus</name>
    <name type="synonym">Gaeumannomyces graminis var. tritici</name>
    <dbReference type="NCBI Taxonomy" id="644352"/>
    <lineage>
        <taxon>Eukaryota</taxon>
        <taxon>Fungi</taxon>
        <taxon>Dikarya</taxon>
        <taxon>Ascomycota</taxon>
        <taxon>Pezizomycotina</taxon>
        <taxon>Sordariomycetes</taxon>
        <taxon>Sordariomycetidae</taxon>
        <taxon>Magnaporthales</taxon>
        <taxon>Magnaporthaceae</taxon>
        <taxon>Gaeumannomyces</taxon>
    </lineage>
</organism>
<evidence type="ECO:0000313" key="2">
    <source>
        <dbReference type="EnsemblFungi" id="EJT81809"/>
    </source>
</evidence>
<dbReference type="GeneID" id="20342241"/>
<dbReference type="VEuPathDB" id="FungiDB:GGTG_01783"/>
<keyword evidence="3" id="KW-1185">Reference proteome</keyword>
<name>J3NKJ2_GAET3</name>
<dbReference type="EMBL" id="GL385395">
    <property type="protein sequence ID" value="EJT81809.1"/>
    <property type="molecule type" value="Genomic_DNA"/>
</dbReference>
<dbReference type="EnsemblFungi" id="EJT81809">
    <property type="protein sequence ID" value="EJT81809"/>
    <property type="gene ID" value="GGTG_01783"/>
</dbReference>